<dbReference type="SUPFAM" id="SSF53474">
    <property type="entry name" value="alpha/beta-Hydrolases"/>
    <property type="match status" value="1"/>
</dbReference>
<name>A0A0D6PGW9_9PROT</name>
<dbReference type="RefSeq" id="WP_048878864.1">
    <property type="nucleotide sequence ID" value="NZ_BANC01000046.1"/>
</dbReference>
<protein>
    <recommendedName>
        <fullName evidence="1">Peptidase S9 prolyl oligopeptidase catalytic domain-containing protein</fullName>
    </recommendedName>
</protein>
<comment type="caution">
    <text evidence="2">The sequence shown here is derived from an EMBL/GenBank/DDBJ whole genome shotgun (WGS) entry which is preliminary data.</text>
</comment>
<feature type="domain" description="Peptidase S9 prolyl oligopeptidase catalytic" evidence="1">
    <location>
        <begin position="166"/>
        <end position="245"/>
    </location>
</feature>
<dbReference type="OrthoDB" id="9798122at2"/>
<gene>
    <name evidence="2" type="ORF">Aam_047_034</name>
</gene>
<dbReference type="AlphaFoldDB" id="A0A0D6PGW9"/>
<dbReference type="Gene3D" id="3.40.50.1820">
    <property type="entry name" value="alpha/beta hydrolase"/>
    <property type="match status" value="1"/>
</dbReference>
<reference evidence="2 3" key="1">
    <citation type="submission" date="2012-11" db="EMBL/GenBank/DDBJ databases">
        <title>Whole genome sequence of Acidocella aminolytica 101 = DSM 11237.</title>
        <authorList>
            <person name="Azuma Y."/>
            <person name="Higashiura N."/>
            <person name="Hirakawa H."/>
            <person name="Matsushita K."/>
        </authorList>
    </citation>
    <scope>NUCLEOTIDE SEQUENCE [LARGE SCALE GENOMIC DNA]</scope>
    <source>
        <strain evidence="3">101 / DSM 11237</strain>
    </source>
</reference>
<proteinExistence type="predicted"/>
<dbReference type="Pfam" id="PF00326">
    <property type="entry name" value="Peptidase_S9"/>
    <property type="match status" value="1"/>
</dbReference>
<dbReference type="GO" id="GO:0006508">
    <property type="term" value="P:proteolysis"/>
    <property type="evidence" value="ECO:0007669"/>
    <property type="project" value="InterPro"/>
</dbReference>
<dbReference type="Proteomes" id="UP000032668">
    <property type="component" value="Unassembled WGS sequence"/>
</dbReference>
<dbReference type="STRING" id="1120923.SAMN02746095_01694"/>
<sequence>MTKHDAVKDEVNQLRRALIFAAGAAGAELSGGVARAQSAASHPSGASYIDLSCKVSAAQLDAQVAKAFSAFNRPVILPAFNAKTHGALNDVELHRIVTHTVSPETGERLKVSGLLALPAGAKGELPLVSWQHGTILSFDQVPSNLTKLSDPDYELTDEADSLETLFNVQRFAGRGFAVVAADYVGKGPFREEHGEAYVVKGTTVQTCLDILAAGQAAMGSLGVKPSKLFLNGWSQGALNTLWLHQALRKQSRPITATAVASAFSDLSEAWSYWGGALTFPLPQGVSSYPQLASWIPLCMILALGSYERQYGMKGLLENAVRPEFREFAVKYWKDYKLETNQLSQLPTSKTLLVPGFYEHATSPVNSAFLRQFAANDACFWKYDSPIRFHYGLADEAVHPAMVYRALAAGGMMTQGVKVAGGSHRGTFLASLYGTGSSLAGFANAVAWFRSYS</sequence>
<organism evidence="2 3">
    <name type="scientific">Acidocella aminolytica 101 = DSM 11237</name>
    <dbReference type="NCBI Taxonomy" id="1120923"/>
    <lineage>
        <taxon>Bacteria</taxon>
        <taxon>Pseudomonadati</taxon>
        <taxon>Pseudomonadota</taxon>
        <taxon>Alphaproteobacteria</taxon>
        <taxon>Acetobacterales</taxon>
        <taxon>Acidocellaceae</taxon>
        <taxon>Acidocella</taxon>
    </lineage>
</organism>
<accession>A0A0D6PGW9</accession>
<dbReference type="InterPro" id="IPR029058">
    <property type="entry name" value="AB_hydrolase_fold"/>
</dbReference>
<dbReference type="EMBL" id="BANC01000046">
    <property type="protein sequence ID" value="GAN80453.1"/>
    <property type="molecule type" value="Genomic_DNA"/>
</dbReference>
<evidence type="ECO:0000259" key="1">
    <source>
        <dbReference type="Pfam" id="PF00326"/>
    </source>
</evidence>
<keyword evidence="3" id="KW-1185">Reference proteome</keyword>
<evidence type="ECO:0000313" key="2">
    <source>
        <dbReference type="EMBL" id="GAN80453.1"/>
    </source>
</evidence>
<dbReference type="GO" id="GO:0008236">
    <property type="term" value="F:serine-type peptidase activity"/>
    <property type="evidence" value="ECO:0007669"/>
    <property type="project" value="InterPro"/>
</dbReference>
<evidence type="ECO:0000313" key="3">
    <source>
        <dbReference type="Proteomes" id="UP000032668"/>
    </source>
</evidence>
<dbReference type="InterPro" id="IPR001375">
    <property type="entry name" value="Peptidase_S9_cat"/>
</dbReference>